<evidence type="ECO:0000256" key="1">
    <source>
        <dbReference type="ARBA" id="ARBA00006525"/>
    </source>
</evidence>
<sequence length="350" mass="38402">MTRRSPSRTLDKWNVFTRPAPRWLEVGSGRTGRGSALMQMAIETSTMNFKSTGLKLFKSRPIVPLEEICAYESLWLNHGTWFANLAALFRENPGAIPSDLVDEGNAGLAMHRLLAEIGAETLAKTGVRVHGAGEYPKKLRDADHPIELLYYQGNWELVDTRSVAIVGTRSPSDEGAFNAGLISHKLVKSGFTIVSGLAKGIDSAAHNAALQAGGNTIAVIGTPLNECYPKENRDLQETIARDHLVISQVPFLRYRDQNFKTNRLFFPARNVTMSALTSATIIVEAGNTSGTLVQARAALAQKRKLFILDSCFRRSDLTWPARFEKLGAIRVKNVSDLIGMLTDDPTHQAG</sequence>
<dbReference type="InterPro" id="IPR003488">
    <property type="entry name" value="DprA"/>
</dbReference>
<organism evidence="3 4">
    <name type="scientific">Pseudomonas syringae pv. helianthi</name>
    <dbReference type="NCBI Taxonomy" id="251654"/>
    <lineage>
        <taxon>Bacteria</taxon>
        <taxon>Pseudomonadati</taxon>
        <taxon>Pseudomonadota</taxon>
        <taxon>Gammaproteobacteria</taxon>
        <taxon>Pseudomonadales</taxon>
        <taxon>Pseudomonadaceae</taxon>
        <taxon>Pseudomonas</taxon>
    </lineage>
</organism>
<dbReference type="Proteomes" id="UP000050557">
    <property type="component" value="Unassembled WGS sequence"/>
</dbReference>
<dbReference type="Pfam" id="PF02481">
    <property type="entry name" value="DNA_processg_A"/>
    <property type="match status" value="1"/>
</dbReference>
<comment type="caution">
    <text evidence="3">The sequence shown here is derived from an EMBL/GenBank/DDBJ whole genome shotgun (WGS) entry which is preliminary data.</text>
</comment>
<proteinExistence type="inferred from homology"/>
<reference evidence="3 4" key="1">
    <citation type="submission" date="2015-09" db="EMBL/GenBank/DDBJ databases">
        <title>Genome announcement of multiple Pseudomonas syringae strains.</title>
        <authorList>
            <person name="Thakur S."/>
            <person name="Wang P.W."/>
            <person name="Gong Y."/>
            <person name="Weir B.S."/>
            <person name="Guttman D.S."/>
        </authorList>
    </citation>
    <scope>NUCLEOTIDE SEQUENCE [LARGE SCALE GENOMIC DNA]</scope>
    <source>
        <strain evidence="3 4">ICMP4531</strain>
    </source>
</reference>
<name>A0A0P9VWW6_9PSED</name>
<dbReference type="GO" id="GO:0009294">
    <property type="term" value="P:DNA-mediated transformation"/>
    <property type="evidence" value="ECO:0007669"/>
    <property type="project" value="InterPro"/>
</dbReference>
<evidence type="ECO:0000313" key="4">
    <source>
        <dbReference type="Proteomes" id="UP000050557"/>
    </source>
</evidence>
<evidence type="ECO:0000313" key="3">
    <source>
        <dbReference type="EMBL" id="KPX42702.1"/>
    </source>
</evidence>
<evidence type="ECO:0000259" key="2">
    <source>
        <dbReference type="Pfam" id="PF02481"/>
    </source>
</evidence>
<dbReference type="SUPFAM" id="SSF102405">
    <property type="entry name" value="MCP/YpsA-like"/>
    <property type="match status" value="1"/>
</dbReference>
<dbReference type="EMBL" id="LJQM01000189">
    <property type="protein sequence ID" value="KPX42702.1"/>
    <property type="molecule type" value="Genomic_DNA"/>
</dbReference>
<accession>A0A0P9VWW6</accession>
<dbReference type="PANTHER" id="PTHR43022:SF1">
    <property type="entry name" value="PROTEIN SMF"/>
    <property type="match status" value="1"/>
</dbReference>
<gene>
    <name evidence="3" type="ORF">ALO68_03215</name>
</gene>
<protein>
    <submittedName>
        <fullName evidence="3">DNA protecting protein DprA</fullName>
    </submittedName>
</protein>
<comment type="similarity">
    <text evidence="1">Belongs to the DprA/Smf family.</text>
</comment>
<dbReference type="Gene3D" id="3.40.50.450">
    <property type="match status" value="1"/>
</dbReference>
<dbReference type="PATRIC" id="fig|251654.3.peg.4296"/>
<dbReference type="InterPro" id="IPR057666">
    <property type="entry name" value="DrpA_SLOG"/>
</dbReference>
<dbReference type="AlphaFoldDB" id="A0A0P9VWW6"/>
<feature type="domain" description="Smf/DprA SLOG" evidence="2">
    <location>
        <begin position="129"/>
        <end position="338"/>
    </location>
</feature>
<dbReference type="PANTHER" id="PTHR43022">
    <property type="entry name" value="PROTEIN SMF"/>
    <property type="match status" value="1"/>
</dbReference>